<name>A0A179EY72_METCM</name>
<dbReference type="STRING" id="1380566.A0A179EY72"/>
<dbReference type="Gene3D" id="1.10.510.10">
    <property type="entry name" value="Transferase(Phosphotransferase) domain 1"/>
    <property type="match status" value="1"/>
</dbReference>
<dbReference type="SUPFAM" id="SSF56112">
    <property type="entry name" value="Protein kinase-like (PK-like)"/>
    <property type="match status" value="1"/>
</dbReference>
<gene>
    <name evidence="2" type="ORF">VFPPC_11597</name>
</gene>
<evidence type="ECO:0000259" key="1">
    <source>
        <dbReference type="PROSITE" id="PS50011"/>
    </source>
</evidence>
<dbReference type="InterPro" id="IPR011009">
    <property type="entry name" value="Kinase-like_dom_sf"/>
</dbReference>
<protein>
    <submittedName>
        <fullName evidence="2">Kinase domain-containing protein</fullName>
    </submittedName>
</protein>
<dbReference type="OrthoDB" id="4062651at2759"/>
<keyword evidence="2" id="KW-0808">Transferase</keyword>
<dbReference type="EMBL" id="LSBJ02000003">
    <property type="protein sequence ID" value="OAQ58145.1"/>
    <property type="molecule type" value="Genomic_DNA"/>
</dbReference>
<dbReference type="GO" id="GO:0004672">
    <property type="term" value="F:protein kinase activity"/>
    <property type="evidence" value="ECO:0007669"/>
    <property type="project" value="InterPro"/>
</dbReference>
<feature type="domain" description="Protein kinase" evidence="1">
    <location>
        <begin position="98"/>
        <end position="350"/>
    </location>
</feature>
<dbReference type="RefSeq" id="XP_018136351.1">
    <property type="nucleotide sequence ID" value="XM_018289731.1"/>
</dbReference>
<sequence length="350" mass="39085">MFSHDPRTPPYDIRGWDTGDDHFDINIRVNGFRFNVTVSQENFVNSPQALRVFHEIFDKLAAGEDYDPDVWQYSEDIADVFVSHFQQLAPAAAHTGKLTLADLAVRGSFECEYRVVDETPVAGTVTTYSPESASCQEWNIRLLQSSFPVFYPGEIEIPFADGGSIYDIVPQKVRVRGNEYFYKSCWSPYDAINEVKKYSKIAASDIYGQLCISRLFGIVANTDGQTKGLLYDLIEVRGAGTLTYMISFDTPIALRKKWASQIQQTVAGLHSLGIVWGDVKSDNVLIDNGNNAIVIDLEGGTTRGWIDHDVSGSIEGDLQGLEKLVDFIFNDESPLRKGRLSDFDCSDESN</sequence>
<dbReference type="PROSITE" id="PS50011">
    <property type="entry name" value="PROTEIN_KINASE_DOM"/>
    <property type="match status" value="1"/>
</dbReference>
<evidence type="ECO:0000313" key="3">
    <source>
        <dbReference type="Proteomes" id="UP000078397"/>
    </source>
</evidence>
<dbReference type="GeneID" id="28853725"/>
<accession>A0A179EY72</accession>
<evidence type="ECO:0000313" key="2">
    <source>
        <dbReference type="EMBL" id="OAQ58145.1"/>
    </source>
</evidence>
<comment type="caution">
    <text evidence="2">The sequence shown here is derived from an EMBL/GenBank/DDBJ whole genome shotgun (WGS) entry which is preliminary data.</text>
</comment>
<keyword evidence="2" id="KW-0418">Kinase</keyword>
<keyword evidence="3" id="KW-1185">Reference proteome</keyword>
<dbReference type="AlphaFoldDB" id="A0A179EY72"/>
<dbReference type="GO" id="GO:0005524">
    <property type="term" value="F:ATP binding"/>
    <property type="evidence" value="ECO:0007669"/>
    <property type="project" value="InterPro"/>
</dbReference>
<proteinExistence type="predicted"/>
<dbReference type="KEGG" id="pchm:VFPPC_11597"/>
<dbReference type="InterPro" id="IPR000719">
    <property type="entry name" value="Prot_kinase_dom"/>
</dbReference>
<reference evidence="2 3" key="1">
    <citation type="journal article" date="2016" name="PLoS Pathog.">
        <title>Biosynthesis of antibiotic leucinostatins in bio-control fungus Purpureocillium lilacinum and their inhibition on phytophthora revealed by genome mining.</title>
        <authorList>
            <person name="Wang G."/>
            <person name="Liu Z."/>
            <person name="Lin R."/>
            <person name="Li E."/>
            <person name="Mao Z."/>
            <person name="Ling J."/>
            <person name="Yang Y."/>
            <person name="Yin W.B."/>
            <person name="Xie B."/>
        </authorList>
    </citation>
    <scope>NUCLEOTIDE SEQUENCE [LARGE SCALE GENOMIC DNA]</scope>
    <source>
        <strain evidence="2">170</strain>
    </source>
</reference>
<dbReference type="Proteomes" id="UP000078397">
    <property type="component" value="Unassembled WGS sequence"/>
</dbReference>
<organism evidence="2 3">
    <name type="scientific">Pochonia chlamydosporia 170</name>
    <dbReference type="NCBI Taxonomy" id="1380566"/>
    <lineage>
        <taxon>Eukaryota</taxon>
        <taxon>Fungi</taxon>
        <taxon>Dikarya</taxon>
        <taxon>Ascomycota</taxon>
        <taxon>Pezizomycotina</taxon>
        <taxon>Sordariomycetes</taxon>
        <taxon>Hypocreomycetidae</taxon>
        <taxon>Hypocreales</taxon>
        <taxon>Clavicipitaceae</taxon>
        <taxon>Pochonia</taxon>
    </lineage>
</organism>